<reference evidence="1 2" key="1">
    <citation type="submission" date="2018-11" db="EMBL/GenBank/DDBJ databases">
        <title>Gordonia insulae sp. nov., isolated from an island soil.</title>
        <authorList>
            <person name="Kim Y.S."/>
            <person name="Kim S.B."/>
        </authorList>
    </citation>
    <scope>NUCLEOTIDE SEQUENCE [LARGE SCALE GENOMIC DNA]</scope>
    <source>
        <strain evidence="1 2">MMS17-SY073</strain>
    </source>
</reference>
<dbReference type="InterPro" id="IPR019587">
    <property type="entry name" value="Polyketide_cyclase/dehydratase"/>
</dbReference>
<proteinExistence type="predicted"/>
<dbReference type="EMBL" id="CP033972">
    <property type="protein sequence ID" value="AZG46683.1"/>
    <property type="molecule type" value="Genomic_DNA"/>
</dbReference>
<protein>
    <recommendedName>
        <fullName evidence="3">Polyketide cyclase</fullName>
    </recommendedName>
</protein>
<evidence type="ECO:0000313" key="1">
    <source>
        <dbReference type="EMBL" id="AZG46683.1"/>
    </source>
</evidence>
<gene>
    <name evidence="1" type="ORF">D7316_03284</name>
</gene>
<accession>A0A3G8JNW7</accession>
<dbReference type="Gene3D" id="3.30.530.20">
    <property type="match status" value="1"/>
</dbReference>
<dbReference type="Proteomes" id="UP000271469">
    <property type="component" value="Chromosome"/>
</dbReference>
<dbReference type="SUPFAM" id="SSF55961">
    <property type="entry name" value="Bet v1-like"/>
    <property type="match status" value="1"/>
</dbReference>
<sequence length="163" mass="17647">MRIPTIPHLPAWVRSAGHVRPGWDHGMLTAELRMAATPSTVWSIITDTTMWPQWGPTVSVAQVDGDAPLAAGVQGTVTTTVGVRLPFEITEFVDGRVWAWTVAGVPATRHEVRPVRGGTVLSFGAPMWAAGYLPVLALALPRIEQIARGDGRSRAARNRIGRR</sequence>
<dbReference type="AlphaFoldDB" id="A0A3G8JNW7"/>
<dbReference type="KEGG" id="gom:D7316_03284"/>
<organism evidence="1 2">
    <name type="scientific">Gordonia insulae</name>
    <dbReference type="NCBI Taxonomy" id="2420509"/>
    <lineage>
        <taxon>Bacteria</taxon>
        <taxon>Bacillati</taxon>
        <taxon>Actinomycetota</taxon>
        <taxon>Actinomycetes</taxon>
        <taxon>Mycobacteriales</taxon>
        <taxon>Gordoniaceae</taxon>
        <taxon>Gordonia</taxon>
    </lineage>
</organism>
<keyword evidence="2" id="KW-1185">Reference proteome</keyword>
<dbReference type="Pfam" id="PF10604">
    <property type="entry name" value="Polyketide_cyc2"/>
    <property type="match status" value="1"/>
</dbReference>
<evidence type="ECO:0000313" key="2">
    <source>
        <dbReference type="Proteomes" id="UP000271469"/>
    </source>
</evidence>
<dbReference type="InterPro" id="IPR023393">
    <property type="entry name" value="START-like_dom_sf"/>
</dbReference>
<name>A0A3G8JNW7_9ACTN</name>
<evidence type="ECO:0008006" key="3">
    <source>
        <dbReference type="Google" id="ProtNLM"/>
    </source>
</evidence>